<comment type="caution">
    <text evidence="1">The sequence shown here is derived from an EMBL/GenBank/DDBJ whole genome shotgun (WGS) entry which is preliminary data.</text>
</comment>
<dbReference type="EMBL" id="CAJVQC010052134">
    <property type="protein sequence ID" value="CAG8791220.1"/>
    <property type="molecule type" value="Genomic_DNA"/>
</dbReference>
<gene>
    <name evidence="1" type="ORF">RPERSI_LOCUS19188</name>
</gene>
<name>A0ACA9RG28_9GLOM</name>
<evidence type="ECO:0000313" key="1">
    <source>
        <dbReference type="EMBL" id="CAG8791220.1"/>
    </source>
</evidence>
<protein>
    <submittedName>
        <fullName evidence="1">16433_t:CDS:1</fullName>
    </submittedName>
</protein>
<reference evidence="1" key="1">
    <citation type="submission" date="2021-06" db="EMBL/GenBank/DDBJ databases">
        <authorList>
            <person name="Kallberg Y."/>
            <person name="Tangrot J."/>
            <person name="Rosling A."/>
        </authorList>
    </citation>
    <scope>NUCLEOTIDE SEQUENCE</scope>
    <source>
        <strain evidence="1">MA461A</strain>
    </source>
</reference>
<organism evidence="1 2">
    <name type="scientific">Racocetra persica</name>
    <dbReference type="NCBI Taxonomy" id="160502"/>
    <lineage>
        <taxon>Eukaryota</taxon>
        <taxon>Fungi</taxon>
        <taxon>Fungi incertae sedis</taxon>
        <taxon>Mucoromycota</taxon>
        <taxon>Glomeromycotina</taxon>
        <taxon>Glomeromycetes</taxon>
        <taxon>Diversisporales</taxon>
        <taxon>Gigasporaceae</taxon>
        <taxon>Racocetra</taxon>
    </lineage>
</organism>
<sequence length="56" mass="6349">KSYNLRITKRFKIRFVLLDAQLNQDEDPTKSIDDKCPNNFVYGLGIGSFLGMIALA</sequence>
<dbReference type="Proteomes" id="UP000789920">
    <property type="component" value="Unassembled WGS sequence"/>
</dbReference>
<keyword evidence="2" id="KW-1185">Reference proteome</keyword>
<evidence type="ECO:0000313" key="2">
    <source>
        <dbReference type="Proteomes" id="UP000789920"/>
    </source>
</evidence>
<accession>A0ACA9RG28</accession>
<feature type="non-terminal residue" evidence="1">
    <location>
        <position position="1"/>
    </location>
</feature>
<proteinExistence type="predicted"/>
<feature type="non-terminal residue" evidence="1">
    <location>
        <position position="56"/>
    </location>
</feature>